<accession>A0ABW7Z2G3</accession>
<dbReference type="EMBL" id="JBITGY010000009">
    <property type="protein sequence ID" value="MFI6502366.1"/>
    <property type="molecule type" value="Genomic_DNA"/>
</dbReference>
<name>A0ABW7Z2G3_9ACTN</name>
<proteinExistence type="predicted"/>
<evidence type="ECO:0000313" key="2">
    <source>
        <dbReference type="Proteomes" id="UP001612741"/>
    </source>
</evidence>
<protein>
    <submittedName>
        <fullName evidence="1">Uncharacterized protein</fullName>
    </submittedName>
</protein>
<reference evidence="1 2" key="1">
    <citation type="submission" date="2024-10" db="EMBL/GenBank/DDBJ databases">
        <title>The Natural Products Discovery Center: Release of the First 8490 Sequenced Strains for Exploring Actinobacteria Biosynthetic Diversity.</title>
        <authorList>
            <person name="Kalkreuter E."/>
            <person name="Kautsar S.A."/>
            <person name="Yang D."/>
            <person name="Bader C.D."/>
            <person name="Teijaro C.N."/>
            <person name="Fluegel L."/>
            <person name="Davis C.M."/>
            <person name="Simpson J.R."/>
            <person name="Lauterbach L."/>
            <person name="Steele A.D."/>
            <person name="Gui C."/>
            <person name="Meng S."/>
            <person name="Li G."/>
            <person name="Viehrig K."/>
            <person name="Ye F."/>
            <person name="Su P."/>
            <person name="Kiefer A.F."/>
            <person name="Nichols A."/>
            <person name="Cepeda A.J."/>
            <person name="Yan W."/>
            <person name="Fan B."/>
            <person name="Jiang Y."/>
            <person name="Adhikari A."/>
            <person name="Zheng C.-J."/>
            <person name="Schuster L."/>
            <person name="Cowan T.M."/>
            <person name="Smanski M.J."/>
            <person name="Chevrette M.G."/>
            <person name="De Carvalho L.P.S."/>
            <person name="Shen B."/>
        </authorList>
    </citation>
    <scope>NUCLEOTIDE SEQUENCE [LARGE SCALE GENOMIC DNA]</scope>
    <source>
        <strain evidence="1 2">NPDC050545</strain>
    </source>
</reference>
<dbReference type="RefSeq" id="WP_397087577.1">
    <property type="nucleotide sequence ID" value="NZ_JBITGY010000009.1"/>
</dbReference>
<comment type="caution">
    <text evidence="1">The sequence shown here is derived from an EMBL/GenBank/DDBJ whole genome shotgun (WGS) entry which is preliminary data.</text>
</comment>
<organism evidence="1 2">
    <name type="scientific">Nonomuraea typhae</name>
    <dbReference type="NCBI Taxonomy" id="2603600"/>
    <lineage>
        <taxon>Bacteria</taxon>
        <taxon>Bacillati</taxon>
        <taxon>Actinomycetota</taxon>
        <taxon>Actinomycetes</taxon>
        <taxon>Streptosporangiales</taxon>
        <taxon>Streptosporangiaceae</taxon>
        <taxon>Nonomuraea</taxon>
    </lineage>
</organism>
<sequence>MVVVDVVLETSDAVGFTAWPIARPSADRLLALSGRLSSPEVGTAMAVVFTYNDIPVGDDLTAPQLEDHLAETGGLIAPGGLRFRDTATNVHVTTGCCFGLENWRDWQDIAHGYAPWLGHDPALLAEQHDHAIRLRQDRHRDHPSAAVEITRTDVPALLTSAQRQLSGFLDLVHAWTARTAPGLAGTLITALDRNLKISKQ</sequence>
<evidence type="ECO:0000313" key="1">
    <source>
        <dbReference type="EMBL" id="MFI6502366.1"/>
    </source>
</evidence>
<keyword evidence="2" id="KW-1185">Reference proteome</keyword>
<gene>
    <name evidence="1" type="ORF">ACIBG2_33655</name>
</gene>
<dbReference type="Proteomes" id="UP001612741">
    <property type="component" value="Unassembled WGS sequence"/>
</dbReference>